<dbReference type="EMBL" id="BAABJJ010000013">
    <property type="protein sequence ID" value="GAA4941095.1"/>
    <property type="molecule type" value="Genomic_DNA"/>
</dbReference>
<keyword evidence="1" id="KW-0472">Membrane</keyword>
<feature type="transmembrane region" description="Helical" evidence="1">
    <location>
        <begin position="51"/>
        <end position="74"/>
    </location>
</feature>
<name>A0ABP9GM34_9FLAO</name>
<feature type="transmembrane region" description="Helical" evidence="1">
    <location>
        <begin position="95"/>
        <end position="115"/>
    </location>
</feature>
<keyword evidence="1" id="KW-0812">Transmembrane</keyword>
<sequence>MKRITSYILILLIAFQVISAVPAGWALISDPSGETLGLPIILLNQAPFDNFLIPGLFLFFILGLIPLLILYGLITKKELKFFQKINIYKNHHWSWTFSYYFGLVLIVWINMQLYFRIGFDILHLIYSMLGICIVFTSHLPATKAYYRTNKD</sequence>
<feature type="transmembrane region" description="Helical" evidence="1">
    <location>
        <begin position="7"/>
        <end position="28"/>
    </location>
</feature>
<evidence type="ECO:0000313" key="3">
    <source>
        <dbReference type="Proteomes" id="UP001501302"/>
    </source>
</evidence>
<dbReference type="RefSeq" id="WP_345190867.1">
    <property type="nucleotide sequence ID" value="NZ_BAABJJ010000013.1"/>
</dbReference>
<accession>A0ABP9GM34</accession>
<reference evidence="3" key="1">
    <citation type="journal article" date="2019" name="Int. J. Syst. Evol. Microbiol.">
        <title>The Global Catalogue of Microorganisms (GCM) 10K type strain sequencing project: providing services to taxonomists for standard genome sequencing and annotation.</title>
        <authorList>
            <consortium name="The Broad Institute Genomics Platform"/>
            <consortium name="The Broad Institute Genome Sequencing Center for Infectious Disease"/>
            <person name="Wu L."/>
            <person name="Ma J."/>
        </authorList>
    </citation>
    <scope>NUCLEOTIDE SEQUENCE [LARGE SCALE GENOMIC DNA]</scope>
    <source>
        <strain evidence="3">JCM 18285</strain>
    </source>
</reference>
<gene>
    <name evidence="2" type="ORF">GCM10023314_12550</name>
</gene>
<organism evidence="2 3">
    <name type="scientific">Algibacter agarivorans</name>
    <dbReference type="NCBI Taxonomy" id="1109741"/>
    <lineage>
        <taxon>Bacteria</taxon>
        <taxon>Pseudomonadati</taxon>
        <taxon>Bacteroidota</taxon>
        <taxon>Flavobacteriia</taxon>
        <taxon>Flavobacteriales</taxon>
        <taxon>Flavobacteriaceae</taxon>
        <taxon>Algibacter</taxon>
    </lineage>
</organism>
<protein>
    <submittedName>
        <fullName evidence="2">Uncharacterized protein</fullName>
    </submittedName>
</protein>
<keyword evidence="3" id="KW-1185">Reference proteome</keyword>
<evidence type="ECO:0000313" key="2">
    <source>
        <dbReference type="EMBL" id="GAA4941095.1"/>
    </source>
</evidence>
<feature type="transmembrane region" description="Helical" evidence="1">
    <location>
        <begin position="121"/>
        <end position="141"/>
    </location>
</feature>
<proteinExistence type="predicted"/>
<comment type="caution">
    <text evidence="2">The sequence shown here is derived from an EMBL/GenBank/DDBJ whole genome shotgun (WGS) entry which is preliminary data.</text>
</comment>
<dbReference type="Proteomes" id="UP001501302">
    <property type="component" value="Unassembled WGS sequence"/>
</dbReference>
<keyword evidence="1" id="KW-1133">Transmembrane helix</keyword>
<evidence type="ECO:0000256" key="1">
    <source>
        <dbReference type="SAM" id="Phobius"/>
    </source>
</evidence>